<sequence>MNLKNIVASGFLLIGCGVYALDFSPASVGSKRGFASLHIGGTYAITQNTSRDYKSERGAVIFGIKRGLALGQQRKMLLNAWLDGSAGKENRNGLYGFSLGGQVGYRLFNGRIIAHLGGGFELQNLAIPEISTQRNQYSIYGGLVNAEIFLDIAKGYGLSVGYRRGFRYQSGKSELNHMRFNNDVFIVSFSYYAFSI</sequence>
<dbReference type="EMBL" id="MN577569">
    <property type="protein sequence ID" value="QGT50354.1"/>
    <property type="molecule type" value="Genomic_DNA"/>
</dbReference>
<evidence type="ECO:0000313" key="1">
    <source>
        <dbReference type="EMBL" id="QGT50354.1"/>
    </source>
</evidence>
<name>A0A650ENB8_9HELI</name>
<evidence type="ECO:0008006" key="2">
    <source>
        <dbReference type="Google" id="ProtNLM"/>
    </source>
</evidence>
<proteinExistence type="predicted"/>
<organism evidence="1">
    <name type="scientific">uncultured Helicobacter sp</name>
    <dbReference type="NCBI Taxonomy" id="175537"/>
    <lineage>
        <taxon>Bacteria</taxon>
        <taxon>Pseudomonadati</taxon>
        <taxon>Campylobacterota</taxon>
        <taxon>Epsilonproteobacteria</taxon>
        <taxon>Campylobacterales</taxon>
        <taxon>Helicobacteraceae</taxon>
        <taxon>Helicobacter</taxon>
        <taxon>environmental samples</taxon>
    </lineage>
</organism>
<accession>A0A650ENB8</accession>
<gene>
    <name evidence="1" type="ORF">Helico5904_0260</name>
</gene>
<dbReference type="PROSITE" id="PS51257">
    <property type="entry name" value="PROKAR_LIPOPROTEIN"/>
    <property type="match status" value="1"/>
</dbReference>
<dbReference type="AlphaFoldDB" id="A0A650ENB8"/>
<reference evidence="1" key="1">
    <citation type="journal article" date="2020" name="J. ISSAAS">
        <title>Lactobacilli and other gastrointestinal microbiota of Peromyscus leucopus, reservoir host for agents of Lyme disease and other zoonoses in North America.</title>
        <authorList>
            <person name="Milovic A."/>
            <person name="Bassam K."/>
            <person name="Shao H."/>
            <person name="Chatzistamou I."/>
            <person name="Tufts D.M."/>
            <person name="Diuk-Wasser M."/>
            <person name="Barbour A.G."/>
        </authorList>
    </citation>
    <scope>NUCLEOTIDE SEQUENCE</scope>
    <source>
        <strain evidence="1">LL4</strain>
    </source>
</reference>
<protein>
    <recommendedName>
        <fullName evidence="2">Outer membrane protein</fullName>
    </recommendedName>
</protein>